<keyword evidence="16" id="KW-1185">Reference proteome</keyword>
<keyword evidence="7" id="KW-0378">Hydrolase</keyword>
<dbReference type="InterPro" id="IPR027806">
    <property type="entry name" value="HARBI1_dom"/>
</dbReference>
<dbReference type="Pfam" id="PF13359">
    <property type="entry name" value="DDE_Tnp_4"/>
    <property type="match status" value="1"/>
</dbReference>
<comment type="caution">
    <text evidence="15">The sequence shown here is derived from an EMBL/GenBank/DDBJ whole genome shotgun (WGS) entry which is preliminary data.</text>
</comment>
<evidence type="ECO:0000313" key="16">
    <source>
        <dbReference type="Proteomes" id="UP000791440"/>
    </source>
</evidence>
<keyword evidence="9 11" id="KW-0238">DNA-binding</keyword>
<dbReference type="Pfam" id="PF00569">
    <property type="entry name" value="ZZ"/>
    <property type="match status" value="1"/>
</dbReference>
<evidence type="ECO:0000256" key="9">
    <source>
        <dbReference type="ARBA" id="ARBA00023125"/>
    </source>
</evidence>
<dbReference type="InterPro" id="IPR043145">
    <property type="entry name" value="Znf_ZZ_sf"/>
</dbReference>
<dbReference type="InterPro" id="IPR045249">
    <property type="entry name" value="HARBI1-like"/>
</dbReference>
<dbReference type="AlphaFoldDB" id="A0A922CVX4"/>
<feature type="region of interest" description="Disordered" evidence="13">
    <location>
        <begin position="344"/>
        <end position="372"/>
    </location>
</feature>
<comment type="subcellular location">
    <subcellularLocation>
        <location evidence="2">Nucleus</location>
    </subcellularLocation>
</comment>
<evidence type="ECO:0000256" key="4">
    <source>
        <dbReference type="ARBA" id="ARBA00022722"/>
    </source>
</evidence>
<evidence type="ECO:0000256" key="2">
    <source>
        <dbReference type="ARBA" id="ARBA00004123"/>
    </source>
</evidence>
<evidence type="ECO:0000256" key="12">
    <source>
        <dbReference type="SAM" id="Coils"/>
    </source>
</evidence>
<dbReference type="GO" id="GO:0005634">
    <property type="term" value="C:nucleus"/>
    <property type="evidence" value="ECO:0007669"/>
    <property type="project" value="UniProtKB-SubCell"/>
</dbReference>
<evidence type="ECO:0000256" key="10">
    <source>
        <dbReference type="ARBA" id="ARBA00023242"/>
    </source>
</evidence>
<dbReference type="SMART" id="SM00980">
    <property type="entry name" value="THAP"/>
    <property type="match status" value="1"/>
</dbReference>
<comment type="similarity">
    <text evidence="3">Belongs to the HARBI1 family.</text>
</comment>
<feature type="region of interest" description="Disordered" evidence="13">
    <location>
        <begin position="276"/>
        <end position="327"/>
    </location>
</feature>
<dbReference type="InterPro" id="IPR038441">
    <property type="entry name" value="THAP_Znf_sf"/>
</dbReference>
<dbReference type="SMART" id="SM00692">
    <property type="entry name" value="DM3"/>
    <property type="match status" value="1"/>
</dbReference>
<dbReference type="PANTHER" id="PTHR22930">
    <property type="match status" value="1"/>
</dbReference>
<evidence type="ECO:0000256" key="7">
    <source>
        <dbReference type="ARBA" id="ARBA00022801"/>
    </source>
</evidence>
<dbReference type="PROSITE" id="PS50950">
    <property type="entry name" value="ZF_THAP"/>
    <property type="match status" value="1"/>
</dbReference>
<evidence type="ECO:0000313" key="15">
    <source>
        <dbReference type="EMBL" id="KAG6460294.1"/>
    </source>
</evidence>
<evidence type="ECO:0000256" key="13">
    <source>
        <dbReference type="SAM" id="MobiDB-lite"/>
    </source>
</evidence>
<evidence type="ECO:0000256" key="3">
    <source>
        <dbReference type="ARBA" id="ARBA00006958"/>
    </source>
</evidence>
<dbReference type="Gene3D" id="6.20.210.20">
    <property type="entry name" value="THAP domain"/>
    <property type="match status" value="1"/>
</dbReference>
<dbReference type="GO" id="GO:0008270">
    <property type="term" value="F:zinc ion binding"/>
    <property type="evidence" value="ECO:0007669"/>
    <property type="project" value="UniProtKB-KW"/>
</dbReference>
<dbReference type="SUPFAM" id="SSF57716">
    <property type="entry name" value="Glucocorticoid receptor-like (DNA-binding domain)"/>
    <property type="match status" value="1"/>
</dbReference>
<dbReference type="SMART" id="SM00291">
    <property type="entry name" value="ZnF_ZZ"/>
    <property type="match status" value="1"/>
</dbReference>
<evidence type="ECO:0000256" key="6">
    <source>
        <dbReference type="ARBA" id="ARBA00022771"/>
    </source>
</evidence>
<dbReference type="Pfam" id="PF05485">
    <property type="entry name" value="THAP"/>
    <property type="match status" value="1"/>
</dbReference>
<dbReference type="EMBL" id="JH668663">
    <property type="protein sequence ID" value="KAG6460294.1"/>
    <property type="molecule type" value="Genomic_DNA"/>
</dbReference>
<proteinExistence type="inferred from homology"/>
<accession>A0A922CVX4</accession>
<keyword evidence="4" id="KW-0540">Nuclease</keyword>
<evidence type="ECO:0000256" key="5">
    <source>
        <dbReference type="ARBA" id="ARBA00022723"/>
    </source>
</evidence>
<sequence length="762" mass="86051">MVYTCFLCKWRGDKFPRRSYHKFPSNAEMRQKWLDILGKSNVPIGVRTSLCSIHFDEDCFRYGLVNGRRILKDGSIPTLHLTNDKQEQIIDLVDEIKHPEPFIESSVCTGHTTGEAVQIEPQTHRKETEEVNINDSVQCISCARLITEFRYTCVQCSDLDLCGACEADRAHHQHYVLRIPANRPAAEVKFVLATLRRYLPTLDPKTVSEPDWDGPLSIKSEIKSECEDDEEMTPTVAHVSENTVLWAACEHQEHRHCFTNIGIKLESVNEGDSVHFSSADECDSSDGTNAMVGKGRRDVGTDGGTSNAVPTFSHTEMQDDTTSAKETCFTSVSSGHEELIIMESGPREDINQEESEIADNSTDHTPSKKSRSIKSKIDIIDIDDVQFMQTYRMSKRTAIEICNQIDKDLEFRCERVASFEQLLIALRYYATGTHLQKIASGHRVSISTASRIVKRVSSAIVKLKDKYIHMPTAEDIEMCQKEFCSVANFPTIIGCIDCTHVRITSPGNNCDAYKNKRAYFSLNVQTVVDSKLRIRHVVAHSPGSTSDARVFEDSVLGQQFEAGEYGNACLLGDSAYPLKKYLLTPYLEPTTEVRKRYNKSHSETRKVVETLYSMLKKRFPALAVGLRINLQTAVDMITACCILHNICVENGEDVPPPDIKNAVLEAHIEHGSIVDVYDKPGDDGRRNAIIRKYFSKKAIAERAKRYRDNKKKKQQNETLEAILARRKTNAERIKIYRDKLKSKRERAELESLKSSGHDAAPE</sequence>
<organism evidence="15 16">
    <name type="scientific">Manduca sexta</name>
    <name type="common">Tobacco hawkmoth</name>
    <name type="synonym">Tobacco hornworm</name>
    <dbReference type="NCBI Taxonomy" id="7130"/>
    <lineage>
        <taxon>Eukaryota</taxon>
        <taxon>Metazoa</taxon>
        <taxon>Ecdysozoa</taxon>
        <taxon>Arthropoda</taxon>
        <taxon>Hexapoda</taxon>
        <taxon>Insecta</taxon>
        <taxon>Pterygota</taxon>
        <taxon>Neoptera</taxon>
        <taxon>Endopterygota</taxon>
        <taxon>Lepidoptera</taxon>
        <taxon>Glossata</taxon>
        <taxon>Ditrysia</taxon>
        <taxon>Bombycoidea</taxon>
        <taxon>Sphingidae</taxon>
        <taxon>Sphinginae</taxon>
        <taxon>Sphingini</taxon>
        <taxon>Manduca</taxon>
    </lineage>
</organism>
<keyword evidence="8" id="KW-0862">Zinc</keyword>
<dbReference type="GO" id="GO:0004518">
    <property type="term" value="F:nuclease activity"/>
    <property type="evidence" value="ECO:0007669"/>
    <property type="project" value="UniProtKB-KW"/>
</dbReference>
<dbReference type="SUPFAM" id="SSF57850">
    <property type="entry name" value="RING/U-box"/>
    <property type="match status" value="1"/>
</dbReference>
<keyword evidence="10" id="KW-0539">Nucleus</keyword>
<evidence type="ECO:0000256" key="8">
    <source>
        <dbReference type="ARBA" id="ARBA00022833"/>
    </source>
</evidence>
<gene>
    <name evidence="15" type="ORF">O3G_MSEX011889</name>
</gene>
<dbReference type="Gene3D" id="3.30.60.90">
    <property type="match status" value="1"/>
</dbReference>
<reference evidence="15" key="2">
    <citation type="submission" date="2020-12" db="EMBL/GenBank/DDBJ databases">
        <authorList>
            <person name="Kanost M."/>
        </authorList>
    </citation>
    <scope>NUCLEOTIDE SEQUENCE</scope>
</reference>
<dbReference type="InterPro" id="IPR000433">
    <property type="entry name" value="Znf_ZZ"/>
</dbReference>
<evidence type="ECO:0000259" key="14">
    <source>
        <dbReference type="PROSITE" id="PS50950"/>
    </source>
</evidence>
<reference evidence="15" key="1">
    <citation type="journal article" date="2016" name="Insect Biochem. Mol. Biol.">
        <title>Multifaceted biological insights from a draft genome sequence of the tobacco hornworm moth, Manduca sexta.</title>
        <authorList>
            <person name="Kanost M.R."/>
            <person name="Arrese E.L."/>
            <person name="Cao X."/>
            <person name="Chen Y.R."/>
            <person name="Chellapilla S."/>
            <person name="Goldsmith M.R."/>
            <person name="Grosse-Wilde E."/>
            <person name="Heckel D.G."/>
            <person name="Herndon N."/>
            <person name="Jiang H."/>
            <person name="Papanicolaou A."/>
            <person name="Qu J."/>
            <person name="Soulages J.L."/>
            <person name="Vogel H."/>
            <person name="Walters J."/>
            <person name="Waterhouse R.M."/>
            <person name="Ahn S.J."/>
            <person name="Almeida F.C."/>
            <person name="An C."/>
            <person name="Aqrawi P."/>
            <person name="Bretschneider A."/>
            <person name="Bryant W.B."/>
            <person name="Bucks S."/>
            <person name="Chao H."/>
            <person name="Chevignon G."/>
            <person name="Christen J.M."/>
            <person name="Clarke D.F."/>
            <person name="Dittmer N.T."/>
            <person name="Ferguson L.C.F."/>
            <person name="Garavelou S."/>
            <person name="Gordon K.H.J."/>
            <person name="Gunaratna R.T."/>
            <person name="Han Y."/>
            <person name="Hauser F."/>
            <person name="He Y."/>
            <person name="Heidel-Fischer H."/>
            <person name="Hirsh A."/>
            <person name="Hu Y."/>
            <person name="Jiang H."/>
            <person name="Kalra D."/>
            <person name="Klinner C."/>
            <person name="Konig C."/>
            <person name="Kovar C."/>
            <person name="Kroll A.R."/>
            <person name="Kuwar S.S."/>
            <person name="Lee S.L."/>
            <person name="Lehman R."/>
            <person name="Li K."/>
            <person name="Li Z."/>
            <person name="Liang H."/>
            <person name="Lovelace S."/>
            <person name="Lu Z."/>
            <person name="Mansfield J.H."/>
            <person name="McCulloch K.J."/>
            <person name="Mathew T."/>
            <person name="Morton B."/>
            <person name="Muzny D.M."/>
            <person name="Neunemann D."/>
            <person name="Ongeri F."/>
            <person name="Pauchet Y."/>
            <person name="Pu L.L."/>
            <person name="Pyrousis I."/>
            <person name="Rao X.J."/>
            <person name="Redding A."/>
            <person name="Roesel C."/>
            <person name="Sanchez-Gracia A."/>
            <person name="Schaack S."/>
            <person name="Shukla A."/>
            <person name="Tetreau G."/>
            <person name="Wang Y."/>
            <person name="Xiong G.H."/>
            <person name="Traut W."/>
            <person name="Walsh T.K."/>
            <person name="Worley K.C."/>
            <person name="Wu D."/>
            <person name="Wu W."/>
            <person name="Wu Y.Q."/>
            <person name="Zhang X."/>
            <person name="Zou Z."/>
            <person name="Zucker H."/>
            <person name="Briscoe A.D."/>
            <person name="Burmester T."/>
            <person name="Clem R.J."/>
            <person name="Feyereisen R."/>
            <person name="Grimmelikhuijzen C.J.P."/>
            <person name="Hamodrakas S.J."/>
            <person name="Hansson B.S."/>
            <person name="Huguet E."/>
            <person name="Jermiin L.S."/>
            <person name="Lan Q."/>
            <person name="Lehman H.K."/>
            <person name="Lorenzen M."/>
            <person name="Merzendorfer H."/>
            <person name="Michalopoulos I."/>
            <person name="Morton D.B."/>
            <person name="Muthukrishnan S."/>
            <person name="Oakeshott J.G."/>
            <person name="Palmer W."/>
            <person name="Park Y."/>
            <person name="Passarelli A.L."/>
            <person name="Rozas J."/>
            <person name="Schwartz L.M."/>
            <person name="Smith W."/>
            <person name="Southgate A."/>
            <person name="Vilcinskas A."/>
            <person name="Vogt R."/>
            <person name="Wang P."/>
            <person name="Werren J."/>
            <person name="Yu X.Q."/>
            <person name="Zhou J.J."/>
            <person name="Brown S.J."/>
            <person name="Scherer S.E."/>
            <person name="Richards S."/>
            <person name="Blissard G.W."/>
        </authorList>
    </citation>
    <scope>NUCLEOTIDE SEQUENCE</scope>
</reference>
<feature type="domain" description="THAP-type" evidence="14">
    <location>
        <begin position="1"/>
        <end position="80"/>
    </location>
</feature>
<keyword evidence="12" id="KW-0175">Coiled coil</keyword>
<protein>
    <recommendedName>
        <fullName evidence="14">THAP-type domain-containing protein</fullName>
    </recommendedName>
</protein>
<dbReference type="GO" id="GO:0016787">
    <property type="term" value="F:hydrolase activity"/>
    <property type="evidence" value="ECO:0007669"/>
    <property type="project" value="UniProtKB-KW"/>
</dbReference>
<dbReference type="PANTHER" id="PTHR22930:SF289">
    <property type="entry name" value="DDE TNP4 DOMAIN-CONTAINING PROTEIN-RELATED"/>
    <property type="match status" value="1"/>
</dbReference>
<evidence type="ECO:0000256" key="11">
    <source>
        <dbReference type="PROSITE-ProRule" id="PRU00309"/>
    </source>
</evidence>
<dbReference type="GO" id="GO:0003677">
    <property type="term" value="F:DNA binding"/>
    <property type="evidence" value="ECO:0007669"/>
    <property type="project" value="UniProtKB-UniRule"/>
</dbReference>
<feature type="compositionally biased region" description="Polar residues" evidence="13">
    <location>
        <begin position="304"/>
        <end position="327"/>
    </location>
</feature>
<evidence type="ECO:0000256" key="1">
    <source>
        <dbReference type="ARBA" id="ARBA00001968"/>
    </source>
</evidence>
<dbReference type="PROSITE" id="PS01357">
    <property type="entry name" value="ZF_ZZ_1"/>
    <property type="match status" value="1"/>
</dbReference>
<keyword evidence="6 11" id="KW-0863">Zinc-finger</keyword>
<name>A0A922CVX4_MANSE</name>
<dbReference type="Proteomes" id="UP000791440">
    <property type="component" value="Unassembled WGS sequence"/>
</dbReference>
<comment type="cofactor">
    <cofactor evidence="1">
        <name>a divalent metal cation</name>
        <dbReference type="ChEBI" id="CHEBI:60240"/>
    </cofactor>
</comment>
<keyword evidence="5" id="KW-0479">Metal-binding</keyword>
<feature type="coiled-coil region" evidence="12">
    <location>
        <begin position="696"/>
        <end position="750"/>
    </location>
</feature>
<dbReference type="InterPro" id="IPR006612">
    <property type="entry name" value="THAP_Znf"/>
</dbReference>